<dbReference type="InterPro" id="IPR014710">
    <property type="entry name" value="RmlC-like_jellyroll"/>
</dbReference>
<dbReference type="EMBL" id="AP021874">
    <property type="protein sequence ID" value="BBO69075.1"/>
    <property type="molecule type" value="Genomic_DNA"/>
</dbReference>
<dbReference type="InterPro" id="IPR000595">
    <property type="entry name" value="cNMP-bd_dom"/>
</dbReference>
<sequence length="150" mass="16537">MKEKAEGWEIHITEMDLFTGLDLNVMGEIADNACEEASYPGGTLIFNEGDTATALFILVHGTVELKIGGEKTVYRLNGQSDIFGWSSLVENGTYTATAVAASDIQAIKIDARKMNRVFNGHPAFGLTVYRRLSAVFNKRLSSIYHRFLSV</sequence>
<dbReference type="AlphaFoldDB" id="A0A5K7YKZ1"/>
<dbReference type="PROSITE" id="PS50042">
    <property type="entry name" value="CNMP_BINDING_3"/>
    <property type="match status" value="1"/>
</dbReference>
<dbReference type="Pfam" id="PF00027">
    <property type="entry name" value="cNMP_binding"/>
    <property type="match status" value="1"/>
</dbReference>
<organism evidence="2 3">
    <name type="scientific">Desulfosarcina alkanivorans</name>
    <dbReference type="NCBI Taxonomy" id="571177"/>
    <lineage>
        <taxon>Bacteria</taxon>
        <taxon>Pseudomonadati</taxon>
        <taxon>Thermodesulfobacteriota</taxon>
        <taxon>Desulfobacteria</taxon>
        <taxon>Desulfobacterales</taxon>
        <taxon>Desulfosarcinaceae</taxon>
        <taxon>Desulfosarcina</taxon>
    </lineage>
</organism>
<accession>A0A5K7YKZ1</accession>
<evidence type="ECO:0000313" key="2">
    <source>
        <dbReference type="EMBL" id="BBO69075.1"/>
    </source>
</evidence>
<gene>
    <name evidence="2" type="ORF">DSCA_30050</name>
</gene>
<dbReference type="OrthoDB" id="5510626at2"/>
<dbReference type="InterPro" id="IPR018490">
    <property type="entry name" value="cNMP-bd_dom_sf"/>
</dbReference>
<dbReference type="Gene3D" id="2.60.120.10">
    <property type="entry name" value="Jelly Rolls"/>
    <property type="match status" value="1"/>
</dbReference>
<dbReference type="RefSeq" id="WP_155317156.1">
    <property type="nucleotide sequence ID" value="NZ_AP021874.1"/>
</dbReference>
<dbReference type="PANTHER" id="PTHR24567">
    <property type="entry name" value="CRP FAMILY TRANSCRIPTIONAL REGULATORY PROTEIN"/>
    <property type="match status" value="1"/>
</dbReference>
<dbReference type="GO" id="GO:0005829">
    <property type="term" value="C:cytosol"/>
    <property type="evidence" value="ECO:0007669"/>
    <property type="project" value="TreeGrafter"/>
</dbReference>
<dbReference type="SUPFAM" id="SSF51206">
    <property type="entry name" value="cAMP-binding domain-like"/>
    <property type="match status" value="1"/>
</dbReference>
<dbReference type="SMART" id="SM00100">
    <property type="entry name" value="cNMP"/>
    <property type="match status" value="1"/>
</dbReference>
<reference evidence="2 3" key="1">
    <citation type="submission" date="2019-11" db="EMBL/GenBank/DDBJ databases">
        <title>Comparative genomics of hydrocarbon-degrading Desulfosarcina strains.</title>
        <authorList>
            <person name="Watanabe M."/>
            <person name="Kojima H."/>
            <person name="Fukui M."/>
        </authorList>
    </citation>
    <scope>NUCLEOTIDE SEQUENCE [LARGE SCALE GENOMIC DNA]</scope>
    <source>
        <strain evidence="2 3">PL12</strain>
    </source>
</reference>
<name>A0A5K7YKZ1_9BACT</name>
<keyword evidence="3" id="KW-1185">Reference proteome</keyword>
<protein>
    <recommendedName>
        <fullName evidence="1">Cyclic nucleotide-binding domain-containing protein</fullName>
    </recommendedName>
</protein>
<dbReference type="CDD" id="cd00038">
    <property type="entry name" value="CAP_ED"/>
    <property type="match status" value="1"/>
</dbReference>
<dbReference type="PANTHER" id="PTHR24567:SF74">
    <property type="entry name" value="HTH-TYPE TRANSCRIPTIONAL REGULATOR ARCR"/>
    <property type="match status" value="1"/>
</dbReference>
<dbReference type="KEGG" id="dalk:DSCA_30050"/>
<dbReference type="Proteomes" id="UP000427906">
    <property type="component" value="Chromosome"/>
</dbReference>
<evidence type="ECO:0000313" key="3">
    <source>
        <dbReference type="Proteomes" id="UP000427906"/>
    </source>
</evidence>
<evidence type="ECO:0000259" key="1">
    <source>
        <dbReference type="PROSITE" id="PS50042"/>
    </source>
</evidence>
<feature type="domain" description="Cyclic nucleotide-binding" evidence="1">
    <location>
        <begin position="17"/>
        <end position="118"/>
    </location>
</feature>
<dbReference type="InterPro" id="IPR050397">
    <property type="entry name" value="Env_Response_Regulators"/>
</dbReference>
<dbReference type="GO" id="GO:0003700">
    <property type="term" value="F:DNA-binding transcription factor activity"/>
    <property type="evidence" value="ECO:0007669"/>
    <property type="project" value="TreeGrafter"/>
</dbReference>
<proteinExistence type="predicted"/>